<evidence type="ECO:0000256" key="6">
    <source>
        <dbReference type="SAM" id="Phobius"/>
    </source>
</evidence>
<dbReference type="OrthoDB" id="2015098at2759"/>
<keyword evidence="8" id="KW-1185">Reference proteome</keyword>
<evidence type="ECO:0000313" key="8">
    <source>
        <dbReference type="Proteomes" id="UP000001307"/>
    </source>
</evidence>
<keyword evidence="3 6" id="KW-0812">Transmembrane</keyword>
<keyword evidence="4 6" id="KW-1133">Transmembrane helix</keyword>
<evidence type="ECO:0000256" key="5">
    <source>
        <dbReference type="ARBA" id="ARBA00023136"/>
    </source>
</evidence>
<dbReference type="InParanoid" id="E4Y2K9"/>
<feature type="transmembrane region" description="Helical" evidence="6">
    <location>
        <begin position="153"/>
        <end position="175"/>
    </location>
</feature>
<dbReference type="InterPro" id="IPR012926">
    <property type="entry name" value="TMEM120A/B"/>
</dbReference>
<evidence type="ECO:0000313" key="7">
    <source>
        <dbReference type="EMBL" id="CBY16099.1"/>
    </source>
</evidence>
<dbReference type="PANTHER" id="PTHR21433">
    <property type="entry name" value="TRANSMEMBRANE PROTEIN INDUCED BY TUMOR NECROSIS FACTOR ALPHA"/>
    <property type="match status" value="1"/>
</dbReference>
<accession>E4Y2K9</accession>
<feature type="transmembrane region" description="Helical" evidence="6">
    <location>
        <begin position="736"/>
        <end position="755"/>
    </location>
</feature>
<gene>
    <name evidence="7" type="ORF">GSOID_T00016411001</name>
</gene>
<proteinExistence type="inferred from homology"/>
<feature type="transmembrane region" description="Helical" evidence="6">
    <location>
        <begin position="761"/>
        <end position="780"/>
    </location>
</feature>
<comment type="similarity">
    <text evidence="2">Belongs to the TMEM120 family.</text>
</comment>
<feature type="transmembrane region" description="Helical" evidence="6">
    <location>
        <begin position="823"/>
        <end position="846"/>
    </location>
</feature>
<name>E4Y2K9_OIKDI</name>
<evidence type="ECO:0000256" key="1">
    <source>
        <dbReference type="ARBA" id="ARBA00004473"/>
    </source>
</evidence>
<reference evidence="7" key="1">
    <citation type="journal article" date="2010" name="Science">
        <title>Plasticity of animal genome architecture unmasked by rapid evolution of a pelagic tunicate.</title>
        <authorList>
            <person name="Denoeud F."/>
            <person name="Henriet S."/>
            <person name="Mungpakdee S."/>
            <person name="Aury J.M."/>
            <person name="Da Silva C."/>
            <person name="Brinkmann H."/>
            <person name="Mikhaleva J."/>
            <person name="Olsen L.C."/>
            <person name="Jubin C."/>
            <person name="Canestro C."/>
            <person name="Bouquet J.M."/>
            <person name="Danks G."/>
            <person name="Poulain J."/>
            <person name="Campsteijn C."/>
            <person name="Adamski M."/>
            <person name="Cross I."/>
            <person name="Yadetie F."/>
            <person name="Muffato M."/>
            <person name="Louis A."/>
            <person name="Butcher S."/>
            <person name="Tsagkogeorga G."/>
            <person name="Konrad A."/>
            <person name="Singh S."/>
            <person name="Jensen M.F."/>
            <person name="Cong E.H."/>
            <person name="Eikeseth-Otteraa H."/>
            <person name="Noel B."/>
            <person name="Anthouard V."/>
            <person name="Porcel B.M."/>
            <person name="Kachouri-Lafond R."/>
            <person name="Nishino A."/>
            <person name="Ugolini M."/>
            <person name="Chourrout P."/>
            <person name="Nishida H."/>
            <person name="Aasland R."/>
            <person name="Huzurbazar S."/>
            <person name="Westhof E."/>
            <person name="Delsuc F."/>
            <person name="Lehrach H."/>
            <person name="Reinhardt R."/>
            <person name="Weissenbach J."/>
            <person name="Roy S.W."/>
            <person name="Artiguenave F."/>
            <person name="Postlethwait J.H."/>
            <person name="Manak J.R."/>
            <person name="Thompson E.M."/>
            <person name="Jaillon O."/>
            <person name="Du Pasquier L."/>
            <person name="Boudinot P."/>
            <person name="Liberles D.A."/>
            <person name="Volff J.N."/>
            <person name="Philippe H."/>
            <person name="Lenhard B."/>
            <person name="Roest Crollius H."/>
            <person name="Wincker P."/>
            <person name="Chourrout D."/>
        </authorList>
    </citation>
    <scope>NUCLEOTIDE SEQUENCE [LARGE SCALE GENOMIC DNA]</scope>
</reference>
<sequence>LVLTQEKTQVTNTTLEASTATTTLPKAGILIEQDSLVYITDGDFNVLFSRTHTSPCSWERIDKMFSNLPQSNCIRNSYKHTAQSTKDIKNLYFLRCNELVNQELTAIAELVNNRRKRDTDEEDVVPTDEDYDTIQNYDYDNFTSRERRSSTSAVSFFAPLLSSFIPVIPTLFALYSAKRDNDIMRKSINDNTLAVSTLARAQMRLAAETQRKFCDSNFLTNNQMRGIIMKSEVRTYIDLIETEVLMLRMGRFPPRADIIKNLISICASIESNTVPFCRSVLLTSYENIQINFKGVSIFESNLNLVTEITFPLLSPVKVNSKNLIVRNVGGFSNETYFKIDLDQTYIQRQDGKLTYNLNMSLCKQRCCPINAISHLPSATCMQNILEGTTAGCLRIEKEAPDCYFERTGSGSYLIAARQGTFFPQAKMSKVSDLVNTTLHVNETGRLRCFHEESNEFTTHYLHATTSRHFDARDSVSVDLNLNNTILLDDVHDDLEDKILEIAARDDNMTLGDTRIHWGFIILLIHASLLLVLVIIYYMYRAWIKFTCPFVFKRREVNSDHDSLDNHFGSPIINMLTRASESVRASFRRKNNRSETHNVYPSIPSIDTLRIDTPGTDHAARQINTTSFRENGCRTVPKNRPFCVPSLAWPHYVSFLSVHLSSISESLFTLLQTTKYTTSHFYFDLSLFIGKKLYIHDVESRLPGNNGLYLRLIVGDLNVTLPTSELKRKYKESYEEWKLGISIAIAIFSVFNLIFSHRLTDALHYFLILWFYCTLTIRESILVANGSRIRGWWVSHHYISAFLTGIHILWPADAHEYMRFRTKFVVLSLMISIVQIIQFTYQSGLLYRLRSLRKVDFLHITVDGIPSWAVSSKDALALYVVTPFLMIIYAYQFYLSIALLMLWMSIEPTEGPSNTWQQKQDNNYPSFTLQIIWMSALYMCLALGNLTTLVMTLISKKKLEILKPKSN</sequence>
<dbReference type="AlphaFoldDB" id="E4Y2K9"/>
<feature type="transmembrane region" description="Helical" evidence="6">
    <location>
        <begin position="875"/>
        <end position="905"/>
    </location>
</feature>
<evidence type="ECO:0000256" key="2">
    <source>
        <dbReference type="ARBA" id="ARBA00009700"/>
    </source>
</evidence>
<feature type="transmembrane region" description="Helical" evidence="6">
    <location>
        <begin position="792"/>
        <end position="811"/>
    </location>
</feature>
<keyword evidence="5 6" id="KW-0472">Membrane</keyword>
<dbReference type="Pfam" id="PF07851">
    <property type="entry name" value="TMEM120A-B"/>
    <property type="match status" value="1"/>
</dbReference>
<dbReference type="Proteomes" id="UP000001307">
    <property type="component" value="Unassembled WGS sequence"/>
</dbReference>
<protein>
    <submittedName>
        <fullName evidence="7">Uncharacterized protein</fullName>
    </submittedName>
</protein>
<evidence type="ECO:0000256" key="4">
    <source>
        <dbReference type="ARBA" id="ARBA00022989"/>
    </source>
</evidence>
<feature type="transmembrane region" description="Helical" evidence="6">
    <location>
        <begin position="517"/>
        <end position="539"/>
    </location>
</feature>
<comment type="subcellular location">
    <subcellularLocation>
        <location evidence="1">Nucleus inner membrane</location>
        <topology evidence="1">Multi-pass membrane protein</topology>
    </subcellularLocation>
</comment>
<feature type="transmembrane region" description="Helical" evidence="6">
    <location>
        <begin position="930"/>
        <end position="953"/>
    </location>
</feature>
<dbReference type="PANTHER" id="PTHR21433:SF0">
    <property type="entry name" value="TRANSMEMBRANE PROTEIN 120 HOMOLOG"/>
    <property type="match status" value="1"/>
</dbReference>
<organism evidence="7">
    <name type="scientific">Oikopleura dioica</name>
    <name type="common">Tunicate</name>
    <dbReference type="NCBI Taxonomy" id="34765"/>
    <lineage>
        <taxon>Eukaryota</taxon>
        <taxon>Metazoa</taxon>
        <taxon>Chordata</taxon>
        <taxon>Tunicata</taxon>
        <taxon>Appendicularia</taxon>
        <taxon>Copelata</taxon>
        <taxon>Oikopleuridae</taxon>
        <taxon>Oikopleura</taxon>
    </lineage>
</organism>
<dbReference type="GO" id="GO:0005637">
    <property type="term" value="C:nuclear inner membrane"/>
    <property type="evidence" value="ECO:0007669"/>
    <property type="project" value="UniProtKB-SubCell"/>
</dbReference>
<feature type="non-terminal residue" evidence="7">
    <location>
        <position position="1"/>
    </location>
</feature>
<evidence type="ECO:0000256" key="3">
    <source>
        <dbReference type="ARBA" id="ARBA00022692"/>
    </source>
</evidence>
<dbReference type="EMBL" id="FN653880">
    <property type="protein sequence ID" value="CBY16099.1"/>
    <property type="molecule type" value="Genomic_DNA"/>
</dbReference>